<protein>
    <submittedName>
        <fullName evidence="1">T3SS negative regulator,GrlR</fullName>
    </submittedName>
</protein>
<gene>
    <name evidence="1" type="ORF">SAMN05216402_0588</name>
</gene>
<keyword evidence="2" id="KW-1185">Reference proteome</keyword>
<organism evidence="1 2">
    <name type="scientific">Nitrosospira multiformis</name>
    <dbReference type="NCBI Taxonomy" id="1231"/>
    <lineage>
        <taxon>Bacteria</taxon>
        <taxon>Pseudomonadati</taxon>
        <taxon>Pseudomonadota</taxon>
        <taxon>Betaproteobacteria</taxon>
        <taxon>Nitrosomonadales</taxon>
        <taxon>Nitrosomonadaceae</taxon>
        <taxon>Nitrosospira</taxon>
    </lineage>
</organism>
<accession>A0ABY0T718</accession>
<dbReference type="InterPro" id="IPR043019">
    <property type="entry name" value="GrlR_sf"/>
</dbReference>
<name>A0ABY0T718_9PROT</name>
<dbReference type="RefSeq" id="WP_074630717.1">
    <property type="nucleotide sequence ID" value="NZ_FNKY01000001.1"/>
</dbReference>
<dbReference type="EMBL" id="FNKY01000001">
    <property type="protein sequence ID" value="SDQ36971.1"/>
    <property type="molecule type" value="Genomic_DNA"/>
</dbReference>
<dbReference type="Gene3D" id="2.40.128.380">
    <property type="entry name" value="T3SS negative regulator GrlR"/>
    <property type="match status" value="1"/>
</dbReference>
<reference evidence="1 2" key="1">
    <citation type="submission" date="2016-10" db="EMBL/GenBank/DDBJ databases">
        <authorList>
            <person name="Varghese N."/>
            <person name="Submissions S."/>
        </authorList>
    </citation>
    <scope>NUCLEOTIDE SEQUENCE [LARGE SCALE GENOMIC DNA]</scope>
    <source>
        <strain evidence="1 2">Nl1</strain>
    </source>
</reference>
<evidence type="ECO:0000313" key="2">
    <source>
        <dbReference type="Proteomes" id="UP000183471"/>
    </source>
</evidence>
<comment type="caution">
    <text evidence="1">The sequence shown here is derived from an EMBL/GenBank/DDBJ whole genome shotgun (WGS) entry which is preliminary data.</text>
</comment>
<evidence type="ECO:0000313" key="1">
    <source>
        <dbReference type="EMBL" id="SDQ36971.1"/>
    </source>
</evidence>
<dbReference type="Proteomes" id="UP000183471">
    <property type="component" value="Unassembled WGS sequence"/>
</dbReference>
<proteinExistence type="predicted"/>
<sequence length="114" mass="12683">MLEAMYGVEFSSDMGDMGYGVVILETGRIFGGDSSYIYVGGYAYENGLLKATVRVENDRKVLTSIFGNIDKFTLVGTVNMEENNKHQAFIMNGHMVENPAMKIAVKFTRRAELP</sequence>